<gene>
    <name evidence="1" type="ORF">RF55_18389</name>
</gene>
<protein>
    <recommendedName>
        <fullName evidence="3">DUF4806 domain-containing protein</fullName>
    </recommendedName>
</protein>
<dbReference type="PaxDb" id="67767-A0A0J7K1R6"/>
<dbReference type="EMBL" id="LBMM01017355">
    <property type="protein sequence ID" value="KMQ84111.1"/>
    <property type="molecule type" value="Genomic_DNA"/>
</dbReference>
<name>A0A0J7K1R6_LASNI</name>
<accession>A0A0J7K1R6</accession>
<dbReference type="OrthoDB" id="7685730at2759"/>
<evidence type="ECO:0000313" key="2">
    <source>
        <dbReference type="Proteomes" id="UP000036403"/>
    </source>
</evidence>
<evidence type="ECO:0008006" key="3">
    <source>
        <dbReference type="Google" id="ProtNLM"/>
    </source>
</evidence>
<dbReference type="AlphaFoldDB" id="A0A0J7K1R6"/>
<organism evidence="1 2">
    <name type="scientific">Lasius niger</name>
    <name type="common">Black garden ant</name>
    <dbReference type="NCBI Taxonomy" id="67767"/>
    <lineage>
        <taxon>Eukaryota</taxon>
        <taxon>Metazoa</taxon>
        <taxon>Ecdysozoa</taxon>
        <taxon>Arthropoda</taxon>
        <taxon>Hexapoda</taxon>
        <taxon>Insecta</taxon>
        <taxon>Pterygota</taxon>
        <taxon>Neoptera</taxon>
        <taxon>Endopterygota</taxon>
        <taxon>Hymenoptera</taxon>
        <taxon>Apocrita</taxon>
        <taxon>Aculeata</taxon>
        <taxon>Formicoidea</taxon>
        <taxon>Formicidae</taxon>
        <taxon>Formicinae</taxon>
        <taxon>Lasius</taxon>
        <taxon>Lasius</taxon>
    </lineage>
</organism>
<comment type="caution">
    <text evidence="1">The sequence shown here is derived from an EMBL/GenBank/DDBJ whole genome shotgun (WGS) entry which is preliminary data.</text>
</comment>
<keyword evidence="2" id="KW-1185">Reference proteome</keyword>
<evidence type="ECO:0000313" key="1">
    <source>
        <dbReference type="EMBL" id="KMQ84111.1"/>
    </source>
</evidence>
<sequence length="167" mass="18933">MHSEDDIEFLLTPNGGLTSVSQQLLTLPMKEKTKKPRGEKVSNVPIETLDEFLNYENVLKNDEDEIEALRMFFRVLINSQTKANLCIATIMTATLDKTVELEYSGFGRSVAGHSKRNFSTTQTCLTMKEAIMDKLGERLETVNLQSKISKWLSGAKDRKGDRKERES</sequence>
<dbReference type="Proteomes" id="UP000036403">
    <property type="component" value="Unassembled WGS sequence"/>
</dbReference>
<reference evidence="1 2" key="1">
    <citation type="submission" date="2015-04" db="EMBL/GenBank/DDBJ databases">
        <title>Lasius niger genome sequencing.</title>
        <authorList>
            <person name="Konorov E.A."/>
            <person name="Nikitin M.A."/>
            <person name="Kirill M.V."/>
            <person name="Chang P."/>
        </authorList>
    </citation>
    <scope>NUCLEOTIDE SEQUENCE [LARGE SCALE GENOMIC DNA]</scope>
    <source>
        <tissue evidence="1">Whole</tissue>
    </source>
</reference>
<proteinExistence type="predicted"/>